<dbReference type="PANTHER" id="PTHR35936">
    <property type="entry name" value="MEMBRANE-BOUND LYTIC MUREIN TRANSGLYCOSYLASE F"/>
    <property type="match status" value="1"/>
</dbReference>
<feature type="domain" description="Solute-binding protein family 3/N-terminal" evidence="3">
    <location>
        <begin position="34"/>
        <end position="250"/>
    </location>
</feature>
<gene>
    <name evidence="5" type="ORF">HNP90_001895</name>
</gene>
<dbReference type="CDD" id="cd13530">
    <property type="entry name" value="PBP2_peptides_like"/>
    <property type="match status" value="1"/>
</dbReference>
<dbReference type="SMART" id="SM00079">
    <property type="entry name" value="PBPe"/>
    <property type="match status" value="1"/>
</dbReference>
<evidence type="ECO:0000313" key="6">
    <source>
        <dbReference type="Proteomes" id="UP000533207"/>
    </source>
</evidence>
<feature type="domain" description="Ionotropic glutamate receptor C-terminal" evidence="4">
    <location>
        <begin position="34"/>
        <end position="251"/>
    </location>
</feature>
<evidence type="ECO:0000259" key="4">
    <source>
        <dbReference type="SMART" id="SM00079"/>
    </source>
</evidence>
<dbReference type="PANTHER" id="PTHR35936:SF17">
    <property type="entry name" value="ARGININE-BINDING EXTRACELLULAR PROTEIN ARTP"/>
    <property type="match status" value="1"/>
</dbReference>
<dbReference type="InterPro" id="IPR018313">
    <property type="entry name" value="SBP_3_CS"/>
</dbReference>
<organism evidence="5 6">
    <name type="scientific">Methanococcus maripaludis</name>
    <name type="common">Methanococcus deltae</name>
    <dbReference type="NCBI Taxonomy" id="39152"/>
    <lineage>
        <taxon>Archaea</taxon>
        <taxon>Methanobacteriati</taxon>
        <taxon>Methanobacteriota</taxon>
        <taxon>Methanomada group</taxon>
        <taxon>Methanococci</taxon>
        <taxon>Methanococcales</taxon>
        <taxon>Methanococcaceae</taxon>
        <taxon>Methanococcus</taxon>
    </lineage>
</organism>
<dbReference type="GO" id="GO:0015276">
    <property type="term" value="F:ligand-gated monoatomic ion channel activity"/>
    <property type="evidence" value="ECO:0007669"/>
    <property type="project" value="InterPro"/>
</dbReference>
<keyword evidence="2" id="KW-0732">Signal</keyword>
<proteinExistence type="predicted"/>
<dbReference type="Gene3D" id="3.40.190.10">
    <property type="entry name" value="Periplasmic binding protein-like II"/>
    <property type="match status" value="2"/>
</dbReference>
<evidence type="ECO:0000256" key="2">
    <source>
        <dbReference type="ARBA" id="ARBA00022729"/>
    </source>
</evidence>
<dbReference type="SMART" id="SM00062">
    <property type="entry name" value="PBPb"/>
    <property type="match status" value="1"/>
</dbReference>
<comment type="subcellular location">
    <subcellularLocation>
        <location evidence="1">Cell envelope</location>
    </subcellularLocation>
</comment>
<dbReference type="GO" id="GO:0016020">
    <property type="term" value="C:membrane"/>
    <property type="evidence" value="ECO:0007669"/>
    <property type="project" value="InterPro"/>
</dbReference>
<protein>
    <submittedName>
        <fullName evidence="5">Polar amino acid transport system substrate-binding protein</fullName>
    </submittedName>
</protein>
<dbReference type="PROSITE" id="PS01039">
    <property type="entry name" value="SBP_BACTERIAL_3"/>
    <property type="match status" value="1"/>
</dbReference>
<dbReference type="SUPFAM" id="SSF53850">
    <property type="entry name" value="Periplasmic binding protein-like II"/>
    <property type="match status" value="1"/>
</dbReference>
<dbReference type="RefSeq" id="WP_012068289.1">
    <property type="nucleotide sequence ID" value="NZ_JACDUL010000006.1"/>
</dbReference>
<dbReference type="EMBL" id="JACDUL010000006">
    <property type="protein sequence ID" value="MBA2862995.1"/>
    <property type="molecule type" value="Genomic_DNA"/>
</dbReference>
<sequence length="251" mass="28547">MFNYKVLILSMIFLIIIAGCISQNTNKNTIQEGALTIGIAPDIYPMAYFENNVPTGFEIDLITEIAKRMGLEPEFKTYEFSSLLGAVENNKVDCAVAFITITPERENHVDFSRCYFETYTTILVREEDTSTCIRCLENRKVGVLAGSTQESLMEGFKDDMEFELIPYENIREMHHDLLSGNIDAEVFEYVCSKGFIDNNDPVKVIGGKIDINYIGIPINEKNDDLRNEINNVILEMENDGSLSEIKEKWGY</sequence>
<evidence type="ECO:0000313" key="5">
    <source>
        <dbReference type="EMBL" id="MBA2862995.1"/>
    </source>
</evidence>
<dbReference type="Proteomes" id="UP000533207">
    <property type="component" value="Unassembled WGS sequence"/>
</dbReference>
<evidence type="ECO:0000256" key="1">
    <source>
        <dbReference type="ARBA" id="ARBA00004196"/>
    </source>
</evidence>
<dbReference type="PROSITE" id="PS51257">
    <property type="entry name" value="PROKAR_LIPOPROTEIN"/>
    <property type="match status" value="1"/>
</dbReference>
<evidence type="ECO:0000259" key="3">
    <source>
        <dbReference type="SMART" id="SM00062"/>
    </source>
</evidence>
<dbReference type="Pfam" id="PF00497">
    <property type="entry name" value="SBP_bac_3"/>
    <property type="match status" value="1"/>
</dbReference>
<name>A0A7J9PIE1_METMI</name>
<reference evidence="5 6" key="1">
    <citation type="submission" date="2020-07" db="EMBL/GenBank/DDBJ databases">
        <title>Genomic Encyclopedia of Type Strains, Phase IV (KMG-V): Genome sequencing to study the core and pangenomes of soil and plant-associated prokaryotes.</title>
        <authorList>
            <person name="Whitman W."/>
        </authorList>
    </citation>
    <scope>NUCLEOTIDE SEQUENCE [LARGE SCALE GENOMIC DNA]</scope>
    <source>
        <strain evidence="5 6">C8</strain>
    </source>
</reference>
<accession>A0A7J9PIE1</accession>
<dbReference type="AlphaFoldDB" id="A0A7J9PIE1"/>
<comment type="caution">
    <text evidence="5">The sequence shown here is derived from an EMBL/GenBank/DDBJ whole genome shotgun (WGS) entry which is preliminary data.</text>
</comment>
<dbReference type="InterPro" id="IPR001638">
    <property type="entry name" value="Solute-binding_3/MltF_N"/>
</dbReference>
<dbReference type="InterPro" id="IPR001320">
    <property type="entry name" value="Iontro_rcpt_C"/>
</dbReference>